<evidence type="ECO:0000313" key="3">
    <source>
        <dbReference type="Proteomes" id="UP000186303"/>
    </source>
</evidence>
<accession>A0A1M8A1D4</accession>
<proteinExistence type="predicted"/>
<dbReference type="OrthoDB" id="2555959at2759"/>
<dbReference type="AlphaFoldDB" id="A0A1M8A1D4"/>
<dbReference type="EMBL" id="LT671821">
    <property type="protein sequence ID" value="SHO76211.1"/>
    <property type="molecule type" value="Genomic_DNA"/>
</dbReference>
<gene>
    <name evidence="2" type="ORF">MSYG_0548</name>
</gene>
<organism evidence="2 3">
    <name type="scientific">Malassezia sympodialis (strain ATCC 42132)</name>
    <name type="common">Atopic eczema-associated yeast</name>
    <dbReference type="NCBI Taxonomy" id="1230383"/>
    <lineage>
        <taxon>Eukaryota</taxon>
        <taxon>Fungi</taxon>
        <taxon>Dikarya</taxon>
        <taxon>Basidiomycota</taxon>
        <taxon>Ustilaginomycotina</taxon>
        <taxon>Malasseziomycetes</taxon>
        <taxon>Malasseziales</taxon>
        <taxon>Malasseziaceae</taxon>
        <taxon>Malassezia</taxon>
    </lineage>
</organism>
<evidence type="ECO:0000256" key="1">
    <source>
        <dbReference type="SAM" id="MobiDB-lite"/>
    </source>
</evidence>
<reference evidence="3" key="1">
    <citation type="journal article" date="2017" name="Nucleic Acids Res.">
        <title>Proteogenomics produces comprehensive and highly accurate protein-coding gene annotation in a complete genome assembly of Malassezia sympodialis.</title>
        <authorList>
            <person name="Zhu Y."/>
            <person name="Engstroem P.G."/>
            <person name="Tellgren-Roth C."/>
            <person name="Baudo C.D."/>
            <person name="Kennell J.C."/>
            <person name="Sun S."/>
            <person name="Billmyre R.B."/>
            <person name="Schroeder M.S."/>
            <person name="Andersson A."/>
            <person name="Holm T."/>
            <person name="Sigurgeirsson B."/>
            <person name="Wu G."/>
            <person name="Sankaranarayanan S.R."/>
            <person name="Siddharthan R."/>
            <person name="Sanyal K."/>
            <person name="Lundeberg J."/>
            <person name="Nystedt B."/>
            <person name="Boekhout T."/>
            <person name="Dawson T.L. Jr."/>
            <person name="Heitman J."/>
            <person name="Scheynius A."/>
            <person name="Lehtioe J."/>
        </authorList>
    </citation>
    <scope>NUCLEOTIDE SEQUENCE [LARGE SCALE GENOMIC DNA]</scope>
    <source>
        <strain evidence="3">ATCC 42132</strain>
    </source>
</reference>
<name>A0A1M8A1D4_MALS4</name>
<protein>
    <submittedName>
        <fullName evidence="2">Uncharacterized protein</fullName>
    </submittedName>
</protein>
<sequence>MWIRGVLWQASRAGQERTTQPVPRKQRMQRLADTAHTDEPRERLKDFARRVDTWSEKRSNKSFYESWMALSPRTRIVMGLVALGFSLTGLYVADWLEDKYPERNHRPSAAPREPRLQGGDQGDEKKPRFFSISVVDRS</sequence>
<dbReference type="VEuPathDB" id="FungiDB:MSYG_0548"/>
<feature type="region of interest" description="Disordered" evidence="1">
    <location>
        <begin position="102"/>
        <end position="138"/>
    </location>
</feature>
<evidence type="ECO:0000313" key="2">
    <source>
        <dbReference type="EMBL" id="SHO76211.1"/>
    </source>
</evidence>
<dbReference type="Proteomes" id="UP000186303">
    <property type="component" value="Chromosome 1"/>
</dbReference>
<feature type="region of interest" description="Disordered" evidence="1">
    <location>
        <begin position="13"/>
        <end position="39"/>
    </location>
</feature>
<keyword evidence="3" id="KW-1185">Reference proteome</keyword>